<organism evidence="7 8">
    <name type="scientific">Flavilitoribacter nigricans (strain ATCC 23147 / DSM 23189 / NBRC 102662 / NCIMB 1420 / SS-2)</name>
    <name type="common">Lewinella nigricans</name>
    <dbReference type="NCBI Taxonomy" id="1122177"/>
    <lineage>
        <taxon>Bacteria</taxon>
        <taxon>Pseudomonadati</taxon>
        <taxon>Bacteroidota</taxon>
        <taxon>Saprospiria</taxon>
        <taxon>Saprospirales</taxon>
        <taxon>Lewinellaceae</taxon>
        <taxon>Flavilitoribacter</taxon>
    </lineage>
</organism>
<reference evidence="7 8" key="1">
    <citation type="submission" date="2017-10" db="EMBL/GenBank/DDBJ databases">
        <title>The draft genome sequence of Lewinella nigricans NBRC 102662.</title>
        <authorList>
            <person name="Wang K."/>
        </authorList>
    </citation>
    <scope>NUCLEOTIDE SEQUENCE [LARGE SCALE GENOMIC DNA]</scope>
    <source>
        <strain evidence="7 8">NBRC 102662</strain>
    </source>
</reference>
<dbReference type="GO" id="GO:0006352">
    <property type="term" value="P:DNA-templated transcription initiation"/>
    <property type="evidence" value="ECO:0007669"/>
    <property type="project" value="InterPro"/>
</dbReference>
<gene>
    <name evidence="7" type="ORF">CRP01_07470</name>
</gene>
<name>A0A2D0NEY8_FLAN2</name>
<dbReference type="InterPro" id="IPR036388">
    <property type="entry name" value="WH-like_DNA-bd_sf"/>
</dbReference>
<feature type="domain" description="RNA polymerase sigma-70 region 2" evidence="5">
    <location>
        <begin position="23"/>
        <end position="90"/>
    </location>
</feature>
<evidence type="ECO:0000256" key="2">
    <source>
        <dbReference type="ARBA" id="ARBA00023015"/>
    </source>
</evidence>
<dbReference type="SUPFAM" id="SSF88946">
    <property type="entry name" value="Sigma2 domain of RNA polymerase sigma factors"/>
    <property type="match status" value="1"/>
</dbReference>
<dbReference type="Pfam" id="PF08281">
    <property type="entry name" value="Sigma70_r4_2"/>
    <property type="match status" value="1"/>
</dbReference>
<evidence type="ECO:0000259" key="6">
    <source>
        <dbReference type="Pfam" id="PF08281"/>
    </source>
</evidence>
<evidence type="ECO:0000256" key="1">
    <source>
        <dbReference type="ARBA" id="ARBA00010641"/>
    </source>
</evidence>
<dbReference type="EMBL" id="PDUD01000011">
    <property type="protein sequence ID" value="PHN07062.1"/>
    <property type="molecule type" value="Genomic_DNA"/>
</dbReference>
<evidence type="ECO:0000256" key="4">
    <source>
        <dbReference type="ARBA" id="ARBA00023163"/>
    </source>
</evidence>
<evidence type="ECO:0000259" key="5">
    <source>
        <dbReference type="Pfam" id="PF04542"/>
    </source>
</evidence>
<keyword evidence="2" id="KW-0805">Transcription regulation</keyword>
<evidence type="ECO:0000313" key="7">
    <source>
        <dbReference type="EMBL" id="PHN07062.1"/>
    </source>
</evidence>
<dbReference type="NCBIfam" id="TIGR02985">
    <property type="entry name" value="Sig70_bacteroi1"/>
    <property type="match status" value="1"/>
</dbReference>
<dbReference type="InterPro" id="IPR014327">
    <property type="entry name" value="RNA_pol_sigma70_bacteroid"/>
</dbReference>
<dbReference type="Gene3D" id="1.10.1740.10">
    <property type="match status" value="1"/>
</dbReference>
<feature type="domain" description="RNA polymerase sigma factor 70 region 4 type 2" evidence="6">
    <location>
        <begin position="124"/>
        <end position="169"/>
    </location>
</feature>
<dbReference type="Pfam" id="PF04542">
    <property type="entry name" value="Sigma70_r2"/>
    <property type="match status" value="1"/>
</dbReference>
<dbReference type="PANTHER" id="PTHR43133:SF46">
    <property type="entry name" value="RNA POLYMERASE SIGMA-70 FACTOR ECF SUBFAMILY"/>
    <property type="match status" value="1"/>
</dbReference>
<evidence type="ECO:0000256" key="3">
    <source>
        <dbReference type="ARBA" id="ARBA00023082"/>
    </source>
</evidence>
<dbReference type="RefSeq" id="WP_099149398.1">
    <property type="nucleotide sequence ID" value="NZ_PDUD01000011.1"/>
</dbReference>
<dbReference type="NCBIfam" id="TIGR02937">
    <property type="entry name" value="sigma70-ECF"/>
    <property type="match status" value="1"/>
</dbReference>
<comment type="similarity">
    <text evidence="1">Belongs to the sigma-70 factor family. ECF subfamily.</text>
</comment>
<dbReference type="InterPro" id="IPR013249">
    <property type="entry name" value="RNA_pol_sigma70_r4_t2"/>
</dbReference>
<keyword evidence="3" id="KW-0731">Sigma factor</keyword>
<dbReference type="InterPro" id="IPR013324">
    <property type="entry name" value="RNA_pol_sigma_r3/r4-like"/>
</dbReference>
<dbReference type="InterPro" id="IPR039425">
    <property type="entry name" value="RNA_pol_sigma-70-like"/>
</dbReference>
<dbReference type="Gene3D" id="1.10.10.10">
    <property type="entry name" value="Winged helix-like DNA-binding domain superfamily/Winged helix DNA-binding domain"/>
    <property type="match status" value="1"/>
</dbReference>
<dbReference type="CDD" id="cd06171">
    <property type="entry name" value="Sigma70_r4"/>
    <property type="match status" value="1"/>
</dbReference>
<protein>
    <recommendedName>
        <fullName evidence="9">RNA polymerase sigma-70 factor</fullName>
    </recommendedName>
</protein>
<sequence>MDLKEQFHLQQFAKGDKKSFVYLHERYQSKVYYYCLKFVGNREVAEEITSDVFVKLWQKREELRDDITVSGLLFKITRDYALSYLRQVARNADLKKAFIESYFNALNNPVEEQIYLKEGMAIAKRAIDTLPPKCRQVFRLRYLDGLSLSQIAEELHISTNTVQNHLQKGTRIVRGYLQEHSDLVFSILLIQMW</sequence>
<dbReference type="InterPro" id="IPR007627">
    <property type="entry name" value="RNA_pol_sigma70_r2"/>
</dbReference>
<dbReference type="SUPFAM" id="SSF88659">
    <property type="entry name" value="Sigma3 and sigma4 domains of RNA polymerase sigma factors"/>
    <property type="match status" value="1"/>
</dbReference>
<dbReference type="OrthoDB" id="799938at2"/>
<dbReference type="PANTHER" id="PTHR43133">
    <property type="entry name" value="RNA POLYMERASE ECF-TYPE SIGMA FACTO"/>
    <property type="match status" value="1"/>
</dbReference>
<dbReference type="InterPro" id="IPR013325">
    <property type="entry name" value="RNA_pol_sigma_r2"/>
</dbReference>
<dbReference type="GO" id="GO:0016987">
    <property type="term" value="F:sigma factor activity"/>
    <property type="evidence" value="ECO:0007669"/>
    <property type="project" value="UniProtKB-KW"/>
</dbReference>
<keyword evidence="4" id="KW-0804">Transcription</keyword>
<accession>A0A2D0NEY8</accession>
<proteinExistence type="inferred from homology"/>
<dbReference type="AlphaFoldDB" id="A0A2D0NEY8"/>
<dbReference type="Proteomes" id="UP000223913">
    <property type="component" value="Unassembled WGS sequence"/>
</dbReference>
<evidence type="ECO:0000313" key="8">
    <source>
        <dbReference type="Proteomes" id="UP000223913"/>
    </source>
</evidence>
<keyword evidence="8" id="KW-1185">Reference proteome</keyword>
<dbReference type="InterPro" id="IPR014284">
    <property type="entry name" value="RNA_pol_sigma-70_dom"/>
</dbReference>
<dbReference type="GO" id="GO:0003677">
    <property type="term" value="F:DNA binding"/>
    <property type="evidence" value="ECO:0007669"/>
    <property type="project" value="InterPro"/>
</dbReference>
<evidence type="ECO:0008006" key="9">
    <source>
        <dbReference type="Google" id="ProtNLM"/>
    </source>
</evidence>
<comment type="caution">
    <text evidence="7">The sequence shown here is derived from an EMBL/GenBank/DDBJ whole genome shotgun (WGS) entry which is preliminary data.</text>
</comment>